<dbReference type="InterPro" id="IPR019734">
    <property type="entry name" value="TPR_rpt"/>
</dbReference>
<sequence length="401" mass="46676">MILGVAVAGISVYILNYKPRRKSKVKDIYAEGLDLMITGRRKSAYKNFKDIIQKDSNNIKAYLRLGQVLRESGNPVQALKIHKGLLHRRNLTFYEQVELHKNLAMDWYKSGNVDAAIKELHELLKLEKNSEWAVSQLTTFYREKHEWDKAGEYLEKYQKQTNQEDKNKLALYKIQEGRILIKNKKFKEARLTFESALNISSDLAVTYYFIGNSYSCESEEEYQKSLGTDVVNQTVTQENSDYMERAKELLGKAVPMWIRYAELKPEQAWMVIHLLKDGLFALDRYSEFEDILKRILKSDSDNIEVIASLSEIYSHRGENTEAIELIDSAIEQDPSSLIIKLIKLKLQAKKESANPDFARSLDDIIHFLVTDERFQRYKNTATDPHIIWLYEASDEKEILKQ</sequence>
<accession>A0A381SYD4</accession>
<dbReference type="SMART" id="SM00028">
    <property type="entry name" value="TPR"/>
    <property type="match status" value="5"/>
</dbReference>
<dbReference type="PROSITE" id="PS50005">
    <property type="entry name" value="TPR"/>
    <property type="match status" value="1"/>
</dbReference>
<dbReference type="Gene3D" id="1.25.40.10">
    <property type="entry name" value="Tetratricopeptide repeat domain"/>
    <property type="match status" value="3"/>
</dbReference>
<dbReference type="InterPro" id="IPR051012">
    <property type="entry name" value="CellSynth/LPSAsmb/PSIAsmb"/>
</dbReference>
<proteinExistence type="predicted"/>
<name>A0A381SYD4_9ZZZZ</name>
<keyword evidence="1" id="KW-0677">Repeat</keyword>
<dbReference type="SUPFAM" id="SSF48452">
    <property type="entry name" value="TPR-like"/>
    <property type="match status" value="2"/>
</dbReference>
<evidence type="ECO:0000256" key="2">
    <source>
        <dbReference type="ARBA" id="ARBA00022803"/>
    </source>
</evidence>
<dbReference type="PANTHER" id="PTHR45586">
    <property type="entry name" value="TPR REPEAT-CONTAINING PROTEIN PA4667"/>
    <property type="match status" value="1"/>
</dbReference>
<reference evidence="3" key="1">
    <citation type="submission" date="2018-05" db="EMBL/GenBank/DDBJ databases">
        <authorList>
            <person name="Lanie J.A."/>
            <person name="Ng W.-L."/>
            <person name="Kazmierczak K.M."/>
            <person name="Andrzejewski T.M."/>
            <person name="Davidsen T.M."/>
            <person name="Wayne K.J."/>
            <person name="Tettelin H."/>
            <person name="Glass J.I."/>
            <person name="Rusch D."/>
            <person name="Podicherti R."/>
            <person name="Tsui H.-C.T."/>
            <person name="Winkler M.E."/>
        </authorList>
    </citation>
    <scope>NUCLEOTIDE SEQUENCE</scope>
</reference>
<gene>
    <name evidence="3" type="ORF">METZ01_LOCUS61884</name>
</gene>
<dbReference type="PANTHER" id="PTHR45586:SF1">
    <property type="entry name" value="LIPOPOLYSACCHARIDE ASSEMBLY PROTEIN B"/>
    <property type="match status" value="1"/>
</dbReference>
<organism evidence="3">
    <name type="scientific">marine metagenome</name>
    <dbReference type="NCBI Taxonomy" id="408172"/>
    <lineage>
        <taxon>unclassified sequences</taxon>
        <taxon>metagenomes</taxon>
        <taxon>ecological metagenomes</taxon>
    </lineage>
</organism>
<evidence type="ECO:0000256" key="1">
    <source>
        <dbReference type="ARBA" id="ARBA00022737"/>
    </source>
</evidence>
<evidence type="ECO:0000313" key="3">
    <source>
        <dbReference type="EMBL" id="SVA09030.1"/>
    </source>
</evidence>
<dbReference type="InterPro" id="IPR011990">
    <property type="entry name" value="TPR-like_helical_dom_sf"/>
</dbReference>
<keyword evidence="2" id="KW-0802">TPR repeat</keyword>
<protein>
    <submittedName>
        <fullName evidence="3">Uncharacterized protein</fullName>
    </submittedName>
</protein>
<dbReference type="EMBL" id="UINC01003761">
    <property type="protein sequence ID" value="SVA09030.1"/>
    <property type="molecule type" value="Genomic_DNA"/>
</dbReference>
<dbReference type="AlphaFoldDB" id="A0A381SYD4"/>